<proteinExistence type="predicted"/>
<name>A0A6J5LW06_9CAUD</name>
<accession>A0A6J5LW06</accession>
<organism evidence="1">
    <name type="scientific">uncultured Caudovirales phage</name>
    <dbReference type="NCBI Taxonomy" id="2100421"/>
    <lineage>
        <taxon>Viruses</taxon>
        <taxon>Duplodnaviria</taxon>
        <taxon>Heunggongvirae</taxon>
        <taxon>Uroviricota</taxon>
        <taxon>Caudoviricetes</taxon>
        <taxon>Peduoviridae</taxon>
        <taxon>Maltschvirus</taxon>
        <taxon>Maltschvirus maltsch</taxon>
    </lineage>
</organism>
<protein>
    <recommendedName>
        <fullName evidence="2">YubB ferredoxin-like domain-containing protein</fullName>
    </recommendedName>
</protein>
<sequence length="174" mass="19780">MPNWCGNTLRLEHEDPDQITRAVEAFKKGEFFQTLVPNPDKEWSYDWSVANWGTKWDVGGETDPNIESATAASFYFDSAWSPPIQAYESLVDQGFRVYGMYYEPGMCFAGVYDNGDDDYYEFSGQNSSEVADMLPTELDAEFGISETMAEYEDEEPLTEWYVEGAKAKGLINDE</sequence>
<evidence type="ECO:0000313" key="1">
    <source>
        <dbReference type="EMBL" id="CAB4137136.1"/>
    </source>
</evidence>
<dbReference type="EMBL" id="LR796341">
    <property type="protein sequence ID" value="CAB4137136.1"/>
    <property type="molecule type" value="Genomic_DNA"/>
</dbReference>
<evidence type="ECO:0008006" key="2">
    <source>
        <dbReference type="Google" id="ProtNLM"/>
    </source>
</evidence>
<gene>
    <name evidence="1" type="ORF">UFOVP328_3</name>
</gene>
<reference evidence="1" key="1">
    <citation type="submission" date="2020-04" db="EMBL/GenBank/DDBJ databases">
        <authorList>
            <person name="Chiriac C."/>
            <person name="Salcher M."/>
            <person name="Ghai R."/>
            <person name="Kavagutti S V."/>
        </authorList>
    </citation>
    <scope>NUCLEOTIDE SEQUENCE</scope>
</reference>
<dbReference type="Gene3D" id="3.30.70.1270">
    <property type="entry name" value="Api92-like domains"/>
    <property type="match status" value="1"/>
</dbReference>